<evidence type="ECO:0000256" key="2">
    <source>
        <dbReference type="ARBA" id="ARBA00023125"/>
    </source>
</evidence>
<evidence type="ECO:0000256" key="1">
    <source>
        <dbReference type="ARBA" id="ARBA00023015"/>
    </source>
</evidence>
<dbReference type="PANTHER" id="PTHR30146">
    <property type="entry name" value="LACI-RELATED TRANSCRIPTIONAL REPRESSOR"/>
    <property type="match status" value="1"/>
</dbReference>
<dbReference type="CDD" id="cd06267">
    <property type="entry name" value="PBP1_LacI_sugar_binding-like"/>
    <property type="match status" value="1"/>
</dbReference>
<evidence type="ECO:0000256" key="3">
    <source>
        <dbReference type="ARBA" id="ARBA00023163"/>
    </source>
</evidence>
<sequence length="184" mass="20889">MVVDTPIARDGVIRGDFVGNDGYSAMREMVRGLVACGHRRIGSIRVFAGVYSSDQRFRGVVDQLSADGLPLVPELHRVIENVPLHQQGRSRIRELMELPERPTAVICTHDAIALNVFDELRKMGRGISEDVWLSGFDDQFFAEALHFSSVRQPLRQIGRRAVEILLEKQPVRRQEFLPCELKIR</sequence>
<dbReference type="AlphaFoldDB" id="A0A645EXT2"/>
<gene>
    <name evidence="5" type="primary">cytR_22</name>
    <name evidence="5" type="ORF">SDC9_153233</name>
</gene>
<dbReference type="GO" id="GO:0000976">
    <property type="term" value="F:transcription cis-regulatory region binding"/>
    <property type="evidence" value="ECO:0007669"/>
    <property type="project" value="TreeGrafter"/>
</dbReference>
<dbReference type="Pfam" id="PF13377">
    <property type="entry name" value="Peripla_BP_3"/>
    <property type="match status" value="1"/>
</dbReference>
<comment type="caution">
    <text evidence="5">The sequence shown here is derived from an EMBL/GenBank/DDBJ whole genome shotgun (WGS) entry which is preliminary data.</text>
</comment>
<reference evidence="5" key="1">
    <citation type="submission" date="2019-08" db="EMBL/GenBank/DDBJ databases">
        <authorList>
            <person name="Kucharzyk K."/>
            <person name="Murdoch R.W."/>
            <person name="Higgins S."/>
            <person name="Loffler F."/>
        </authorList>
    </citation>
    <scope>NUCLEOTIDE SEQUENCE</scope>
</reference>
<keyword evidence="2" id="KW-0238">DNA-binding</keyword>
<feature type="domain" description="Transcriptional regulator LacI/GalR-like sensor" evidence="4">
    <location>
        <begin position="32"/>
        <end position="184"/>
    </location>
</feature>
<evidence type="ECO:0000259" key="4">
    <source>
        <dbReference type="Pfam" id="PF13377"/>
    </source>
</evidence>
<accession>A0A645EXT2</accession>
<dbReference type="SUPFAM" id="SSF53822">
    <property type="entry name" value="Periplasmic binding protein-like I"/>
    <property type="match status" value="1"/>
</dbReference>
<dbReference type="EMBL" id="VSSQ01051864">
    <property type="protein sequence ID" value="MPN05979.1"/>
    <property type="molecule type" value="Genomic_DNA"/>
</dbReference>
<name>A0A645EXT2_9ZZZZ</name>
<dbReference type="PANTHER" id="PTHR30146:SF109">
    <property type="entry name" value="HTH-TYPE TRANSCRIPTIONAL REGULATOR GALS"/>
    <property type="match status" value="1"/>
</dbReference>
<keyword evidence="3" id="KW-0804">Transcription</keyword>
<evidence type="ECO:0000313" key="5">
    <source>
        <dbReference type="EMBL" id="MPN05979.1"/>
    </source>
</evidence>
<organism evidence="5">
    <name type="scientific">bioreactor metagenome</name>
    <dbReference type="NCBI Taxonomy" id="1076179"/>
    <lineage>
        <taxon>unclassified sequences</taxon>
        <taxon>metagenomes</taxon>
        <taxon>ecological metagenomes</taxon>
    </lineage>
</organism>
<protein>
    <submittedName>
        <fullName evidence="5">HTH-type transcriptional repressor CytR</fullName>
    </submittedName>
</protein>
<dbReference type="Gene3D" id="3.40.50.2300">
    <property type="match status" value="1"/>
</dbReference>
<proteinExistence type="predicted"/>
<dbReference type="GO" id="GO:0003700">
    <property type="term" value="F:DNA-binding transcription factor activity"/>
    <property type="evidence" value="ECO:0007669"/>
    <property type="project" value="TreeGrafter"/>
</dbReference>
<dbReference type="InterPro" id="IPR046335">
    <property type="entry name" value="LacI/GalR-like_sensor"/>
</dbReference>
<dbReference type="InterPro" id="IPR028082">
    <property type="entry name" value="Peripla_BP_I"/>
</dbReference>
<keyword evidence="1" id="KW-0805">Transcription regulation</keyword>